<keyword evidence="2" id="KW-0378">Hydrolase</keyword>
<keyword evidence="3" id="KW-0326">Glycosidase</keyword>
<evidence type="ECO:0000256" key="2">
    <source>
        <dbReference type="ARBA" id="ARBA00022801"/>
    </source>
</evidence>
<evidence type="ECO:0000313" key="8">
    <source>
        <dbReference type="EMBL" id="AQP52896.1"/>
    </source>
</evidence>
<dbReference type="InterPro" id="IPR048912">
    <property type="entry name" value="BetaGal1-like_ABD1"/>
</dbReference>
<evidence type="ECO:0000313" key="9">
    <source>
        <dbReference type="Proteomes" id="UP000188246"/>
    </source>
</evidence>
<dbReference type="InterPro" id="IPR031330">
    <property type="entry name" value="Gly_Hdrlase_35_cat"/>
</dbReference>
<feature type="domain" description="Glycoside hydrolase 35 catalytic" evidence="5">
    <location>
        <begin position="10"/>
        <end position="328"/>
    </location>
</feature>
<dbReference type="Proteomes" id="UP000188246">
    <property type="component" value="Chromosome"/>
</dbReference>
<dbReference type="SUPFAM" id="SSF51445">
    <property type="entry name" value="(Trans)glycosidases"/>
    <property type="match status" value="1"/>
</dbReference>
<organism evidence="8 9">
    <name type="scientific">Vagococcus penaei</name>
    <dbReference type="NCBI Taxonomy" id="633807"/>
    <lineage>
        <taxon>Bacteria</taxon>
        <taxon>Bacillati</taxon>
        <taxon>Bacillota</taxon>
        <taxon>Bacilli</taxon>
        <taxon>Lactobacillales</taxon>
        <taxon>Enterococcaceae</taxon>
        <taxon>Vagococcus</taxon>
    </lineage>
</organism>
<dbReference type="PRINTS" id="PR00742">
    <property type="entry name" value="GLHYDRLASE35"/>
</dbReference>
<keyword evidence="9" id="KW-1185">Reference proteome</keyword>
<dbReference type="AlphaFoldDB" id="A0A1Q2D3F4"/>
<dbReference type="Gene3D" id="2.60.120.260">
    <property type="entry name" value="Galactose-binding domain-like"/>
    <property type="match status" value="2"/>
</dbReference>
<comment type="similarity">
    <text evidence="1 4">Belongs to the glycosyl hydrolase 35 family.</text>
</comment>
<dbReference type="Pfam" id="PF21467">
    <property type="entry name" value="BetaGal_gal-bd"/>
    <property type="match status" value="1"/>
</dbReference>
<evidence type="ECO:0000256" key="4">
    <source>
        <dbReference type="RuleBase" id="RU003679"/>
    </source>
</evidence>
<dbReference type="InterPro" id="IPR017853">
    <property type="entry name" value="GH"/>
</dbReference>
<dbReference type="GO" id="GO:0004565">
    <property type="term" value="F:beta-galactosidase activity"/>
    <property type="evidence" value="ECO:0007669"/>
    <property type="project" value="InterPro"/>
</dbReference>
<feature type="domain" description="Beta-galactosidase 1-like first all-beta" evidence="6">
    <location>
        <begin position="374"/>
        <end position="488"/>
    </location>
</feature>
<dbReference type="PIRSF" id="PIRSF006336">
    <property type="entry name" value="B-gal"/>
    <property type="match status" value="1"/>
</dbReference>
<dbReference type="STRING" id="633807.BW732_00755"/>
<evidence type="ECO:0000256" key="1">
    <source>
        <dbReference type="ARBA" id="ARBA00009809"/>
    </source>
</evidence>
<dbReference type="EMBL" id="CP019609">
    <property type="protein sequence ID" value="AQP52896.1"/>
    <property type="molecule type" value="Genomic_DNA"/>
</dbReference>
<protein>
    <submittedName>
        <fullName evidence="8">Beta-galactosidase</fullName>
    </submittedName>
</protein>
<evidence type="ECO:0000259" key="5">
    <source>
        <dbReference type="Pfam" id="PF01301"/>
    </source>
</evidence>
<proteinExistence type="inferred from homology"/>
<evidence type="ECO:0000259" key="6">
    <source>
        <dbReference type="Pfam" id="PF21317"/>
    </source>
</evidence>
<feature type="domain" description="Beta-galactosidase galactose-binding" evidence="7">
    <location>
        <begin position="508"/>
        <end position="564"/>
    </location>
</feature>
<sequence length="590" mass="67807">MNTIKISKDFLINGKPVKLISGAIHYFRIMEDYWEDSLEKLKEMGCNTVETYIPWNFHEQEENQFDFTSPQHNIVKFIKLAEQKGLYVIARPSPYICAEWEFGGLPYWLLTKKLKIRSSDPNFIAYVERYYSRLFDLLTPLQWNKNGPIILLQLENEYGSYGNDKTYLAEIHRIMLENNVSVPIFTSDGSWEEALEAGYLPNSQVFPTGNFGSNASVNIAALKSFMTSKNIIAPLMCMEFWDGWFNRWNEPVVKRNPIELRDSVKEMYDLGSLNLYMFHGGTNFGFMNGCSARGTMDLHQVTSYDYDAPLTECGDITEKYYELKELFTGSRKVNNQKIRNHAKRAYSEITYIDSVSLFDVLDSVSKPVVRNSWPLPMEDLNHGYGYILYQSIIGNARKIDKVRIIEASDRVKVYLNQKEQITQLKKEIGTEFSLNLPKKTDNQLAILVENMGRVNYGTKLTSPTQRKGIRNGVMLDLHFHADWAHYCLDFTKLATIDFSKDYQGGVGFHKFELITTDIADTYIDCRGFGKGCIFVNGVNLGRFWQVGPAHSLYLPAPILKQGVNDIIIFETEGIYQTELKTTELPIIDTI</sequence>
<name>A0A1Q2D3F4_9ENTE</name>
<dbReference type="Pfam" id="PF21317">
    <property type="entry name" value="BetaGal_ABD_1"/>
    <property type="match status" value="1"/>
</dbReference>
<evidence type="ECO:0000259" key="7">
    <source>
        <dbReference type="Pfam" id="PF21467"/>
    </source>
</evidence>
<accession>A0A1Q2D3F4</accession>
<dbReference type="InterPro" id="IPR008979">
    <property type="entry name" value="Galactose-bd-like_sf"/>
</dbReference>
<dbReference type="Gene3D" id="3.20.20.80">
    <property type="entry name" value="Glycosidases"/>
    <property type="match status" value="1"/>
</dbReference>
<dbReference type="InterPro" id="IPR001944">
    <property type="entry name" value="Glycoside_Hdrlase_35"/>
</dbReference>
<dbReference type="InterPro" id="IPR048913">
    <property type="entry name" value="BetaGal_gal-bd"/>
</dbReference>
<dbReference type="GO" id="GO:0005975">
    <property type="term" value="P:carbohydrate metabolic process"/>
    <property type="evidence" value="ECO:0007669"/>
    <property type="project" value="InterPro"/>
</dbReference>
<dbReference type="RefSeq" id="WP_077274992.1">
    <property type="nucleotide sequence ID" value="NZ_CP019609.1"/>
</dbReference>
<dbReference type="Pfam" id="PF01301">
    <property type="entry name" value="Glyco_hydro_35"/>
    <property type="match status" value="1"/>
</dbReference>
<dbReference type="PANTHER" id="PTHR23421">
    <property type="entry name" value="BETA-GALACTOSIDASE RELATED"/>
    <property type="match status" value="1"/>
</dbReference>
<dbReference type="SUPFAM" id="SSF49785">
    <property type="entry name" value="Galactose-binding domain-like"/>
    <property type="match status" value="1"/>
</dbReference>
<gene>
    <name evidence="8" type="ORF">BW732_00755</name>
</gene>
<dbReference type="KEGG" id="vpi:BW732_00755"/>
<evidence type="ECO:0000256" key="3">
    <source>
        <dbReference type="ARBA" id="ARBA00023295"/>
    </source>
</evidence>
<dbReference type="InterPro" id="IPR026283">
    <property type="entry name" value="B-gal_1-like"/>
</dbReference>
<dbReference type="OrthoDB" id="9813184at2"/>
<reference evidence="8 9" key="1">
    <citation type="journal article" date="2010" name="Int. J. Syst. Evol. Microbiol.">
        <title>Vagococcus penaei sp. nov., isolated from spoilage microbiota of cooked shrimp (Penaeus vannamei).</title>
        <authorList>
            <person name="Jaffres E."/>
            <person name="Prevost H."/>
            <person name="Rossero A."/>
            <person name="Joffraud J.J."/>
            <person name="Dousset X."/>
        </authorList>
    </citation>
    <scope>NUCLEOTIDE SEQUENCE [LARGE SCALE GENOMIC DNA]</scope>
    <source>
        <strain evidence="8 9">CD276</strain>
    </source>
</reference>